<name>X1T2H8_9ZZZZ</name>
<dbReference type="EMBL" id="BARW01006036">
    <property type="protein sequence ID" value="GAI85586.1"/>
    <property type="molecule type" value="Genomic_DNA"/>
</dbReference>
<reference evidence="1" key="1">
    <citation type="journal article" date="2014" name="Front. Microbiol.">
        <title>High frequency of phylogenetically diverse reductive dehalogenase-homologous genes in deep subseafloor sedimentary metagenomes.</title>
        <authorList>
            <person name="Kawai M."/>
            <person name="Futagami T."/>
            <person name="Toyoda A."/>
            <person name="Takaki Y."/>
            <person name="Nishi S."/>
            <person name="Hori S."/>
            <person name="Arai W."/>
            <person name="Tsubouchi T."/>
            <person name="Morono Y."/>
            <person name="Uchiyama I."/>
            <person name="Ito T."/>
            <person name="Fujiyama A."/>
            <person name="Inagaki F."/>
            <person name="Takami H."/>
        </authorList>
    </citation>
    <scope>NUCLEOTIDE SEQUENCE</scope>
    <source>
        <strain evidence="1">Expedition CK06-06</strain>
    </source>
</reference>
<accession>X1T2H8</accession>
<protein>
    <submittedName>
        <fullName evidence="1">Uncharacterized protein</fullName>
    </submittedName>
</protein>
<evidence type="ECO:0000313" key="1">
    <source>
        <dbReference type="EMBL" id="GAI85586.1"/>
    </source>
</evidence>
<organism evidence="1">
    <name type="scientific">marine sediment metagenome</name>
    <dbReference type="NCBI Taxonomy" id="412755"/>
    <lineage>
        <taxon>unclassified sequences</taxon>
        <taxon>metagenomes</taxon>
        <taxon>ecological metagenomes</taxon>
    </lineage>
</organism>
<sequence>APRVREDIIEAREESFQEVMAVNLQGPYFLTQGVARYWQIVIILLAVIKTERISLQTEAAMG</sequence>
<feature type="non-terminal residue" evidence="1">
    <location>
        <position position="1"/>
    </location>
</feature>
<dbReference type="AlphaFoldDB" id="X1T2H8"/>
<gene>
    <name evidence="1" type="ORF">S12H4_12626</name>
</gene>
<proteinExistence type="predicted"/>
<comment type="caution">
    <text evidence="1">The sequence shown here is derived from an EMBL/GenBank/DDBJ whole genome shotgun (WGS) entry which is preliminary data.</text>
</comment>